<keyword evidence="2" id="KW-0489">Methyltransferase</keyword>
<feature type="domain" description="Methyltransferase type 11" evidence="1">
    <location>
        <begin position="68"/>
        <end position="163"/>
    </location>
</feature>
<protein>
    <submittedName>
        <fullName evidence="2">Class I SAM-dependent methyltransferase</fullName>
    </submittedName>
</protein>
<comment type="caution">
    <text evidence="2">The sequence shown here is derived from an EMBL/GenBank/DDBJ whole genome shotgun (WGS) entry which is preliminary data.</text>
</comment>
<dbReference type="EMBL" id="QKNX01000002">
    <property type="protein sequence ID" value="TKR26154.1"/>
    <property type="molecule type" value="Genomic_DNA"/>
</dbReference>
<evidence type="ECO:0000313" key="2">
    <source>
        <dbReference type="EMBL" id="TKR26154.1"/>
    </source>
</evidence>
<dbReference type="SUPFAM" id="SSF53335">
    <property type="entry name" value="S-adenosyl-L-methionine-dependent methyltransferases"/>
    <property type="match status" value="1"/>
</dbReference>
<dbReference type="CDD" id="cd02440">
    <property type="entry name" value="AdoMet_MTases"/>
    <property type="match status" value="1"/>
</dbReference>
<organism evidence="2 3">
    <name type="scientific">Natronomonas salsuginis</name>
    <dbReference type="NCBI Taxonomy" id="2217661"/>
    <lineage>
        <taxon>Archaea</taxon>
        <taxon>Methanobacteriati</taxon>
        <taxon>Methanobacteriota</taxon>
        <taxon>Stenosarchaea group</taxon>
        <taxon>Halobacteria</taxon>
        <taxon>Halobacteriales</taxon>
        <taxon>Natronomonadaceae</taxon>
        <taxon>Natronomonas</taxon>
    </lineage>
</organism>
<proteinExistence type="predicted"/>
<evidence type="ECO:0000313" key="3">
    <source>
        <dbReference type="Proteomes" id="UP000308037"/>
    </source>
</evidence>
<gene>
    <name evidence="2" type="ORF">DM868_06575</name>
</gene>
<dbReference type="InterPro" id="IPR029063">
    <property type="entry name" value="SAM-dependent_MTases_sf"/>
</dbReference>
<dbReference type="GO" id="GO:0008757">
    <property type="term" value="F:S-adenosylmethionine-dependent methyltransferase activity"/>
    <property type="evidence" value="ECO:0007669"/>
    <property type="project" value="InterPro"/>
</dbReference>
<keyword evidence="2" id="KW-0808">Transferase</keyword>
<accession>A0A4U5JBE3</accession>
<dbReference type="Pfam" id="PF08241">
    <property type="entry name" value="Methyltransf_11"/>
    <property type="match status" value="1"/>
</dbReference>
<dbReference type="Proteomes" id="UP000308037">
    <property type="component" value="Unassembled WGS sequence"/>
</dbReference>
<reference evidence="2 3" key="1">
    <citation type="submission" date="2019-04" db="EMBL/GenBank/DDBJ databases">
        <title>Natronomonas sp. F20-122 a newhaloarchaeon isolated from a saline saltern of Isla Bacuta, Huelva, Spain.</title>
        <authorList>
            <person name="Duran-Viseras A."/>
            <person name="Sanchez-Porro C."/>
            <person name="Ventosa A."/>
        </authorList>
    </citation>
    <scope>NUCLEOTIDE SEQUENCE [LARGE SCALE GENOMIC DNA]</scope>
    <source>
        <strain evidence="2 3">F20-122</strain>
    </source>
</reference>
<dbReference type="AlphaFoldDB" id="A0A4U5JBE3"/>
<dbReference type="InterPro" id="IPR013216">
    <property type="entry name" value="Methyltransf_11"/>
</dbReference>
<dbReference type="OrthoDB" id="4832at2157"/>
<evidence type="ECO:0000259" key="1">
    <source>
        <dbReference type="Pfam" id="PF08241"/>
    </source>
</evidence>
<dbReference type="PANTHER" id="PTHR43591">
    <property type="entry name" value="METHYLTRANSFERASE"/>
    <property type="match status" value="1"/>
</dbReference>
<dbReference type="Gene3D" id="3.40.50.150">
    <property type="entry name" value="Vaccinia Virus protein VP39"/>
    <property type="match status" value="1"/>
</dbReference>
<dbReference type="GO" id="GO:0032259">
    <property type="term" value="P:methylation"/>
    <property type="evidence" value="ECO:0007669"/>
    <property type="project" value="UniProtKB-KW"/>
</dbReference>
<keyword evidence="3" id="KW-1185">Reference proteome</keyword>
<sequence length="252" mass="28336">MTPTIGDAIQASFCTVLCRRALGTRMNVATEFDSWAAEGRDRGMEERHWHTAKHVLARMPVEAGETVLDLGTGSGYALRALRETRSAGQCYGLDGAPEMLRNARDYTDDDAIGFVRGDFDALPFATDSVDHVFSMEAFYYAQNPIQTLREIRRVLRPGGTFYCAVNYYEENVHSHVWQENISIEMTRWSAPEYRDAFREAGLFVAGQENVPDTETEIPDESAFPTEEWEARAAMVERYRELGTLLTVGVAPS</sequence>
<name>A0A4U5JBE3_9EURY</name>